<feature type="region of interest" description="Disordered" evidence="2">
    <location>
        <begin position="2409"/>
        <end position="2480"/>
    </location>
</feature>
<feature type="compositionally biased region" description="Low complexity" evidence="2">
    <location>
        <begin position="1324"/>
        <end position="1341"/>
    </location>
</feature>
<dbReference type="SUPFAM" id="SSF56672">
    <property type="entry name" value="DNA/RNA polymerases"/>
    <property type="match status" value="1"/>
</dbReference>
<feature type="signal peptide" evidence="3">
    <location>
        <begin position="1"/>
        <end position="30"/>
    </location>
</feature>
<comment type="caution">
    <text evidence="5">The sequence shown here is derived from an EMBL/GenBank/DDBJ whole genome shotgun (WGS) entry which is preliminary data.</text>
</comment>
<feature type="chain" id="PRO_5032558970" evidence="3">
    <location>
        <begin position="31"/>
        <end position="3742"/>
    </location>
</feature>
<feature type="region of interest" description="Disordered" evidence="2">
    <location>
        <begin position="2637"/>
        <end position="2661"/>
    </location>
</feature>
<keyword evidence="6" id="KW-1185">Reference proteome</keyword>
<feature type="compositionally biased region" description="Polar residues" evidence="2">
    <location>
        <begin position="553"/>
        <end position="576"/>
    </location>
</feature>
<feature type="coiled-coil region" evidence="1">
    <location>
        <begin position="1452"/>
        <end position="1500"/>
    </location>
</feature>
<gene>
    <name evidence="5" type="primary">GIP</name>
    <name evidence="5" type="ORF">SNAT2548_LOCUS29773</name>
</gene>
<evidence type="ECO:0000313" key="6">
    <source>
        <dbReference type="Proteomes" id="UP000604046"/>
    </source>
</evidence>
<feature type="region of interest" description="Disordered" evidence="2">
    <location>
        <begin position="2680"/>
        <end position="2703"/>
    </location>
</feature>
<dbReference type="InterPro" id="IPR043502">
    <property type="entry name" value="DNA/RNA_pol_sf"/>
</dbReference>
<dbReference type="Proteomes" id="UP000604046">
    <property type="component" value="Unassembled WGS sequence"/>
</dbReference>
<feature type="compositionally biased region" description="Low complexity" evidence="2">
    <location>
        <begin position="2681"/>
        <end position="2703"/>
    </location>
</feature>
<dbReference type="EMBL" id="CAJNDS010002575">
    <property type="protein sequence ID" value="CAE7531383.1"/>
    <property type="molecule type" value="Genomic_DNA"/>
</dbReference>
<evidence type="ECO:0000256" key="3">
    <source>
        <dbReference type="SAM" id="SignalP"/>
    </source>
</evidence>
<feature type="region of interest" description="Disordered" evidence="2">
    <location>
        <begin position="1265"/>
        <end position="1351"/>
    </location>
</feature>
<accession>A0A812TL19</accession>
<proteinExistence type="predicted"/>
<dbReference type="PANTHER" id="PTHR33050:SF7">
    <property type="entry name" value="RIBONUCLEASE H"/>
    <property type="match status" value="1"/>
</dbReference>
<keyword evidence="3" id="KW-0732">Signal</keyword>
<keyword evidence="1" id="KW-0175">Coiled coil</keyword>
<dbReference type="InterPro" id="IPR052055">
    <property type="entry name" value="Hepadnavirus_pol/RT"/>
</dbReference>
<dbReference type="PROSITE" id="PS50800">
    <property type="entry name" value="SAP"/>
    <property type="match status" value="1"/>
</dbReference>
<feature type="compositionally biased region" description="Low complexity" evidence="2">
    <location>
        <begin position="2430"/>
        <end position="2439"/>
    </location>
</feature>
<evidence type="ECO:0000259" key="4">
    <source>
        <dbReference type="PROSITE" id="PS50800"/>
    </source>
</evidence>
<organism evidence="5 6">
    <name type="scientific">Symbiodinium natans</name>
    <dbReference type="NCBI Taxonomy" id="878477"/>
    <lineage>
        <taxon>Eukaryota</taxon>
        <taxon>Sar</taxon>
        <taxon>Alveolata</taxon>
        <taxon>Dinophyceae</taxon>
        <taxon>Suessiales</taxon>
        <taxon>Symbiodiniaceae</taxon>
        <taxon>Symbiodinium</taxon>
    </lineage>
</organism>
<feature type="region of interest" description="Disordered" evidence="2">
    <location>
        <begin position="533"/>
        <end position="576"/>
    </location>
</feature>
<evidence type="ECO:0000313" key="5">
    <source>
        <dbReference type="EMBL" id="CAE7531383.1"/>
    </source>
</evidence>
<feature type="region of interest" description="Disordered" evidence="2">
    <location>
        <begin position="1399"/>
        <end position="1419"/>
    </location>
</feature>
<dbReference type="PANTHER" id="PTHR33050">
    <property type="entry name" value="REVERSE TRANSCRIPTASE DOMAIN-CONTAINING PROTEIN"/>
    <property type="match status" value="1"/>
</dbReference>
<sequence length="3742" mass="410367">MAAVFPGHDGFLLSWLTSLLPCWSLVFVAGIKRGQPVKTESDAEDSPLAGVSAADVKKMQSNLVTQGKANVKKLKEYKAGSLTLSQQEAEVLEGKVKFYLEYSGLARSQNHEKMMMLGSWAGDRERGLHKAGEKRFHYGKRKHTETEFTRKETDAIMGGFDVQDKDKAAKLMDEVGVLMSGKSKLEKLEIVLKDLLARAKHKKEDVQTDLQTALTELDTWIIEMEPKTGLVDTIDVLEGEVVSRSFNMIEITVDHRMPVEVLTSIILLVLVRLKENFIDLGIDRVCEEAIPFAKQLRFVQAEQEGPNFERDLGLIEQLLAEDSRPTFKRALQSSPSVIDLCETQPAKFQRSLVPQTEAVDLESELRVDPGQGVHLPQGAQAAQRSKQLFALLCSLVKGRGLQLIQRVPAQSGFEALRQLIQLFQPTSRTRSLGILSAITSMNHFKGNEPLLPQVLDMERIFEEYERSSGKKLDDDFKTSIFLRSITQSMRNHLATILTEDVTYDALREAALRFERMNAKWDARNLFAGDSLFANRRQPAGPNDGPVPMEGDDASTTAPSTAGPSASQVRPSPDTSTTMRSVNMVQIDMTGDWCGGSINALTADSCPAAGDDFLKVVRSLALIPRGYPSLPNLVPVQESNDLVAIAEPECTVFAQAIAEPEYTVFAQQCGVEVYDMSATDGDEDWTVCDGVLPATATTEVTSGVYARRDMSDCLLDCTVPLTHLGVQFRTTLRQEASGWAVFELNTPLSSLDLSEASFVPSRIHNIITIGSCSKINIDELFGRVPPARRDHVSEDAESDAGLPDVPIGGVGNIAGPDDEIQEGDELPGQEAEEVMQPAMRAHVVVEGVELHEGCTLSTLRAACTALGIGKSGGKATVLQRIHNFMDRQRLLERHQVEDARVQLPREQAPVSEPTPEEVRRHALSHIPFMPWCEHCIKFQARADRHVQARPDVRACSTCSFDFAFTERETGRPGDKLICLILKDSHTGATCAIPTPAKGGTVAFKFMVAEVCKFLNFCGHTEIALRSDGEPACLALQQGVKELRSRMKLDTHLEQLEAADHQANPSEQTVDQLRQLTGTLLSQVEAETGQKVSTMSPLHAWAWKHACWLQMRYGRSGFASPFEVITGRPYNGKVVGFGEVVFARIKSSIKGKARWIKMLWLGKLGVSDLHFGVTPGGFLISSRSVRRLPKQYDASLLESLRDMPWSQASFLAGQVGQARMQRTPVRGEEEEVQQPLPEVVLPERPPLPYPGYVLPDNAPLEELIPPPAIIASGTPEPPTPVQTSAETPLPTAAEPSTPMLVDSDAPPPQQEASGARASSGLGGVSGSSEALGAPGPAPEARPSGAGGDEQPAPKRARIRLRLDAVQVDKDGNELHNVDEQIELFDEAAEGFMDCEESEAWDNYDDDAGASPSAEIPSAPSPFLKKGQRKTVFKVEVEDADFSSCSEPFSVESVVLELEREIEGERVAREDLARRVQNLERTVAALQSRCADLEQDVEVVSTRLASVNAFLHGFISRLGQLFRIVINRLPTASLSDALADPSDFHSRLVAAETPAVLDATSISVSEFSWHAHLQEARVLPPLLPWERGPLTWVFGEPAKRSRISLPKDFAASPLEKHGTEKAPLVIHQPIPDFAKRRLRVASLLVTQDTSRWEALRKLQVLVLLDPSATQVGQVLAAEASLLRDNSFLQRAFSDVFEGKSTSTLVKRASSLWRFANFCIDGGFGNPLEVSEHALYQYMFHLEEHGKPTTGSSFLQAWNFALHTLKLNRPRSLGALSARVKGAAQRMYSKKRKLVQARPLTVKQVKALEYVVLKAPYIHWKIIAGHLLLCVGSSSRFGDSICLAVLKVETAQGFTLVEAESSKWKTGNAASRRAQLLPLASLGKFFADAPWAVEWMALREKLGFGLDPALPAYSEATGEWLQRPMSTGEATLYLREFLSAASQPYDGVGSHSLKTTVLSWAAKSAEVPLSDRRLLGHHVDPGVASPLTYARDEQTRLMRVVHRLVERICKGHFRPDDTKVWRLAKLISSDCGGDALAENVVQGDPGVPESDEEDDDFDERDMAANTGVISTREPMSAAELDATADCRMHVFSRVVHVLDGNRFLCGRSCSQNYSPIDVSATFTARALELGMEKGFLDLLIKANVKSLGALAFVSPYQIGQADEKPLIDAVRDLIRRDVTTRELIPLRRLWFEASTTVMGELKQKVERQDSAEPIRLTIAERTTRLEEQKKRLVGVCITSESEPSHRLVDLVFQQGADQQLSWIPWERLTSRAHEVTHSRSDLGLQFDAAGNLRLTKKMQESSCTLSGELQIRQALQRRALAYDLARLCDFSAMELYHEELFFLLTRSPPQGCLYVTMAQVRESDKQLFVRLAEKTRGALTARPDGSKPLQVQLEALKSHPQVQFCLIPAPKSARFQPYEPPEGRSDRAAGGKKGQPPKGKGAQTSGGGGKGPSTPFELPPGCSSQHVFHSLPGEEAPRSGSTDQSRVFQAGAYVHGALTGLRRSCSLYPEAIRTFCSFICEKTPPEFVFSNIAIFQNLRTELHRDKNNLRATLNFAVAISAFEGGQVWIQADPASSKSGILLDVTAQGVYFNARERLHCTCPWTGSRVVVVAFSLRGSDCLPKAEALTLSSLGFRVPSPGVDNSHLESSGRPCSEPPTAVPPPFRFRPPPPGIVPMCTPAETSWSAGSSAATPAPSSSSPPCTPAAACLPAGPDPPGVAAFPPEPPGGNLAAPTFVELFAGCARLSSTFAAAGVPALAVDGPRNQHRPLHPVWTLDLTVPLCQRLLRERLLSGRLLGIHLGLPCGTGSRAREIKLPAHLLRSGAPQPRPLRDATYLLGLPGLSSAEQAKVDAANELCRFVVSLLLDAYAKGWTVTIENPVNSWMWSVLALFVRQTGKRAFQSWYASLFHVDFDQCMWGGHRKKASRFLTSASELRGLVAPCDGRHTHAPFQIYRKAGGWQFETALEAEYPAELCLQYVSLLGARMSLPAPAPRRPLLRQPRRRPPLVPEYKFFTHVRPLEGEFRELSSEGGGDGSRSTFAVLHTKQEFVAKACQVPHPFDASDSIDDQVKRNIFELFTGGFMPSARKRLSMQKRLAAMKKELAVEERRYQASLPPHAQAVLKGKNILLWRKLLVETGFPDLDAQELMEGVPLIGRPTKSPLYDWKEIPATCTREDLLASSVWRNKMLSGKGAVGDDADLLHKVWLATEKEVEKGYLIGPYESLEDVKATLGAEEVCCSRRFGVRQGSGDSEKCRPIDDYKESGVNTAYHAVDLLQLHDVDYLVNLCCFVANAAHDDGFTRVGLSDGSTLVGRTHGDLLGGVKWLGRCLDLEKAYKQIPIMAKDLVFAVLMVWEPGSGSWKYFISRSLPFGCCAAVYGFNRVSRSLLHLALHLAGMIGGVYFDDFPLLEPAPTARMGSLAIECLLDALGWSYAVGDDKGRPFEETFDLLGKRLSVGELLAGQVALANKPSRVEKIRAQASRMASSGCVTRREAASLHGQLNFMVGFAAGRAMKIACRALANICYMNRSPSVEEVKSLGRFILKTLSDARPRTFSLRAQGSPVSIFTDASYEKGVARWGIVLLDQSSNRRWVAAGEIPPKLVDFWLAEGIEQVISQAEAYALVLSRRACASELAGKRCIFYVDNDAARYTCIKASSPSRSLLNLACLFYASESADGIVSWIERVPSASNVADLPSRGEAALAAQMIGGQVVDFSQAAQLLADECMDLSDLPWDLLSSSSGNLWTLPFL</sequence>
<evidence type="ECO:0000256" key="1">
    <source>
        <dbReference type="SAM" id="Coils"/>
    </source>
</evidence>
<feature type="coiled-coil region" evidence="1">
    <location>
        <begin position="185"/>
        <end position="216"/>
    </location>
</feature>
<protein>
    <submittedName>
        <fullName evidence="5">GIP protein</fullName>
    </submittedName>
</protein>
<dbReference type="InterPro" id="IPR003034">
    <property type="entry name" value="SAP_dom"/>
</dbReference>
<feature type="domain" description="SAP" evidence="4">
    <location>
        <begin position="850"/>
        <end position="884"/>
    </location>
</feature>
<feature type="compositionally biased region" description="Pro residues" evidence="2">
    <location>
        <begin position="2650"/>
        <end position="2661"/>
    </location>
</feature>
<feature type="compositionally biased region" description="Low complexity" evidence="2">
    <location>
        <begin position="1406"/>
        <end position="1419"/>
    </location>
</feature>
<reference evidence="5" key="1">
    <citation type="submission" date="2021-02" db="EMBL/GenBank/DDBJ databases">
        <authorList>
            <person name="Dougan E. K."/>
            <person name="Rhodes N."/>
            <person name="Thang M."/>
            <person name="Chan C."/>
        </authorList>
    </citation>
    <scope>NUCLEOTIDE SEQUENCE</scope>
</reference>
<name>A0A812TL19_9DINO</name>
<dbReference type="OrthoDB" id="125159at2759"/>
<evidence type="ECO:0000256" key="2">
    <source>
        <dbReference type="SAM" id="MobiDB-lite"/>
    </source>
</evidence>